<evidence type="ECO:0000256" key="1">
    <source>
        <dbReference type="ARBA" id="ARBA00005381"/>
    </source>
</evidence>
<reference evidence="3 4" key="1">
    <citation type="submission" date="2020-07" db="EMBL/GenBank/DDBJ databases">
        <title>Sequencing the genomes of 1000 actinobacteria strains.</title>
        <authorList>
            <person name="Klenk H.-P."/>
        </authorList>
    </citation>
    <scope>NUCLEOTIDE SEQUENCE [LARGE SCALE GENOMIC DNA]</scope>
    <source>
        <strain evidence="3 4">DSM 24552</strain>
    </source>
</reference>
<sequence length="329" mass="35208">MEQQLLGQVPHLTRLEVSERSGVPLTVAAELWRLLGFPQLADDEVAFTDGDVEALRTSSALYEAGVIGPESQAALVRTWGRSFARLAEWQVDLLTQVVVEAADSGADPVERLTAVASDVLPRLEALQAYTWRRHLAAAAGRVLSDGRAGATDVALPTAVGFVDIVGYTTRSKELDEAELVAWLEAFEDRASGVVLEHGGRIIKTIGDEVLYVADSAADAAAAAWELTRIGADEDDPFPAVRAGVAYGEVVARLGDVYGPTVNVAARLTSHARPGSVIVDRGAHDVLCPDHAPPGPDGEPPGPWRLKRLSRTSVKGYARLESWVLREPRG</sequence>
<dbReference type="PROSITE" id="PS50125">
    <property type="entry name" value="GUANYLATE_CYCLASE_2"/>
    <property type="match status" value="1"/>
</dbReference>
<dbReference type="GO" id="GO:0004016">
    <property type="term" value="F:adenylate cyclase activity"/>
    <property type="evidence" value="ECO:0007669"/>
    <property type="project" value="UniProtKB-EC"/>
</dbReference>
<gene>
    <name evidence="3" type="ORF">BJ989_000596</name>
</gene>
<protein>
    <submittedName>
        <fullName evidence="3">Adenylate cyclase</fullName>
        <ecNumber evidence="3">4.6.1.1</ecNumber>
    </submittedName>
</protein>
<proteinExistence type="inferred from homology"/>
<dbReference type="InterPro" id="IPR050697">
    <property type="entry name" value="Adenylyl/Guanylyl_Cyclase_3/4"/>
</dbReference>
<organism evidence="3 4">
    <name type="scientific">Nocardioides perillae</name>
    <dbReference type="NCBI Taxonomy" id="1119534"/>
    <lineage>
        <taxon>Bacteria</taxon>
        <taxon>Bacillati</taxon>
        <taxon>Actinomycetota</taxon>
        <taxon>Actinomycetes</taxon>
        <taxon>Propionibacteriales</taxon>
        <taxon>Nocardioidaceae</taxon>
        <taxon>Nocardioides</taxon>
    </lineage>
</organism>
<dbReference type="Proteomes" id="UP000544110">
    <property type="component" value="Unassembled WGS sequence"/>
</dbReference>
<comment type="caution">
    <text evidence="3">The sequence shown here is derived from an EMBL/GenBank/DDBJ whole genome shotgun (WGS) entry which is preliminary data.</text>
</comment>
<dbReference type="InterPro" id="IPR001054">
    <property type="entry name" value="A/G_cyclase"/>
</dbReference>
<feature type="domain" description="Guanylate cyclase" evidence="2">
    <location>
        <begin position="158"/>
        <end position="268"/>
    </location>
</feature>
<dbReference type="GO" id="GO:0035556">
    <property type="term" value="P:intracellular signal transduction"/>
    <property type="evidence" value="ECO:0007669"/>
    <property type="project" value="InterPro"/>
</dbReference>
<accession>A0A7Y9RPQ1</accession>
<dbReference type="EC" id="4.6.1.1" evidence="3"/>
<dbReference type="EMBL" id="JACCAC010000001">
    <property type="protein sequence ID" value="NYG54292.1"/>
    <property type="molecule type" value="Genomic_DNA"/>
</dbReference>
<keyword evidence="3" id="KW-0456">Lyase</keyword>
<dbReference type="SUPFAM" id="SSF55073">
    <property type="entry name" value="Nucleotide cyclase"/>
    <property type="match status" value="1"/>
</dbReference>
<dbReference type="Gene3D" id="3.30.70.1230">
    <property type="entry name" value="Nucleotide cyclase"/>
    <property type="match status" value="1"/>
</dbReference>
<dbReference type="AlphaFoldDB" id="A0A7Y9RPQ1"/>
<dbReference type="PANTHER" id="PTHR43081">
    <property type="entry name" value="ADENYLATE CYCLASE, TERMINAL-DIFFERENTIATION SPECIFIC-RELATED"/>
    <property type="match status" value="1"/>
</dbReference>
<dbReference type="RefSeq" id="WP_343049044.1">
    <property type="nucleotide sequence ID" value="NZ_JACCAC010000001.1"/>
</dbReference>
<evidence type="ECO:0000259" key="2">
    <source>
        <dbReference type="PROSITE" id="PS50125"/>
    </source>
</evidence>
<dbReference type="PANTHER" id="PTHR43081:SF1">
    <property type="entry name" value="ADENYLATE CYCLASE, TERMINAL-DIFFERENTIATION SPECIFIC"/>
    <property type="match status" value="1"/>
</dbReference>
<dbReference type="SMART" id="SM00044">
    <property type="entry name" value="CYCc"/>
    <property type="match status" value="1"/>
</dbReference>
<dbReference type="InterPro" id="IPR029787">
    <property type="entry name" value="Nucleotide_cyclase"/>
</dbReference>
<name>A0A7Y9RPQ1_9ACTN</name>
<dbReference type="CDD" id="cd07302">
    <property type="entry name" value="CHD"/>
    <property type="match status" value="1"/>
</dbReference>
<evidence type="ECO:0000313" key="4">
    <source>
        <dbReference type="Proteomes" id="UP000544110"/>
    </source>
</evidence>
<dbReference type="GO" id="GO:0009190">
    <property type="term" value="P:cyclic nucleotide biosynthetic process"/>
    <property type="evidence" value="ECO:0007669"/>
    <property type="project" value="InterPro"/>
</dbReference>
<dbReference type="Pfam" id="PF00211">
    <property type="entry name" value="Guanylate_cyc"/>
    <property type="match status" value="1"/>
</dbReference>
<comment type="similarity">
    <text evidence="1">Belongs to the adenylyl cyclase class-3 family.</text>
</comment>
<keyword evidence="4" id="KW-1185">Reference proteome</keyword>
<evidence type="ECO:0000313" key="3">
    <source>
        <dbReference type="EMBL" id="NYG54292.1"/>
    </source>
</evidence>